<sequence>MGISGERVSNTWAICPSLWDKPWKRGLIPDTTLAGICEG</sequence>
<dbReference type="AlphaFoldDB" id="A0A919F465"/>
<keyword evidence="2" id="KW-1185">Reference proteome</keyword>
<evidence type="ECO:0000313" key="2">
    <source>
        <dbReference type="Proteomes" id="UP000619355"/>
    </source>
</evidence>
<reference evidence="2" key="1">
    <citation type="journal article" date="2019" name="Int. J. Syst. Evol. Microbiol.">
        <title>The Global Catalogue of Microorganisms (GCM) 10K type strain sequencing project: providing services to taxonomists for standard genome sequencing and annotation.</title>
        <authorList>
            <consortium name="The Broad Institute Genomics Platform"/>
            <consortium name="The Broad Institute Genome Sequencing Center for Infectious Disease"/>
            <person name="Wu L."/>
            <person name="Ma J."/>
        </authorList>
    </citation>
    <scope>NUCLEOTIDE SEQUENCE [LARGE SCALE GENOMIC DNA]</scope>
    <source>
        <strain evidence="2">JCM 4253</strain>
    </source>
</reference>
<evidence type="ECO:0000313" key="1">
    <source>
        <dbReference type="EMBL" id="GHG78916.1"/>
    </source>
</evidence>
<protein>
    <submittedName>
        <fullName evidence="1">Uncharacterized protein</fullName>
    </submittedName>
</protein>
<comment type="caution">
    <text evidence="1">The sequence shown here is derived from an EMBL/GenBank/DDBJ whole genome shotgun (WGS) entry which is preliminary data.</text>
</comment>
<accession>A0A919F465</accession>
<name>A0A919F465_9ACTN</name>
<dbReference type="EMBL" id="BNBF01000078">
    <property type="protein sequence ID" value="GHG78916.1"/>
    <property type="molecule type" value="Genomic_DNA"/>
</dbReference>
<gene>
    <name evidence="1" type="ORF">GCM10018980_77440</name>
</gene>
<dbReference type="Proteomes" id="UP000619355">
    <property type="component" value="Unassembled WGS sequence"/>
</dbReference>
<proteinExistence type="predicted"/>
<organism evidence="1 2">
    <name type="scientific">Streptomyces capoamus</name>
    <dbReference type="NCBI Taxonomy" id="68183"/>
    <lineage>
        <taxon>Bacteria</taxon>
        <taxon>Bacillati</taxon>
        <taxon>Actinomycetota</taxon>
        <taxon>Actinomycetes</taxon>
        <taxon>Kitasatosporales</taxon>
        <taxon>Streptomycetaceae</taxon>
        <taxon>Streptomyces</taxon>
    </lineage>
</organism>